<dbReference type="InterPro" id="IPR007445">
    <property type="entry name" value="PilO"/>
</dbReference>
<dbReference type="EMBL" id="MHMT01000010">
    <property type="protein sequence ID" value="OGZ32948.1"/>
    <property type="molecule type" value="Genomic_DNA"/>
</dbReference>
<dbReference type="Gene3D" id="3.30.70.60">
    <property type="match status" value="1"/>
</dbReference>
<accession>A0A1G2F5T3</accession>
<dbReference type="GO" id="GO:0043683">
    <property type="term" value="P:type IV pilus assembly"/>
    <property type="evidence" value="ECO:0007669"/>
    <property type="project" value="InterPro"/>
</dbReference>
<dbReference type="Pfam" id="PF04350">
    <property type="entry name" value="PilO"/>
    <property type="match status" value="1"/>
</dbReference>
<dbReference type="GO" id="GO:0043107">
    <property type="term" value="P:type IV pilus-dependent motility"/>
    <property type="evidence" value="ECO:0007669"/>
    <property type="project" value="InterPro"/>
</dbReference>
<proteinExistence type="predicted"/>
<dbReference type="AlphaFoldDB" id="A0A1G2F5T3"/>
<name>A0A1G2F5T3_9BACT</name>
<dbReference type="Proteomes" id="UP000177810">
    <property type="component" value="Unassembled WGS sequence"/>
</dbReference>
<sequence>MIKKFVPIILILIFATIVIFLNVPGVQKILDTRKQIDSRKQALIEEQELITKVENLVKLYEDNKESVDKINYIIPSGEDIPNLIVQLEALAFEQGLVLGKIEMTSRETGQEGGGDTQQEKPAEGYKILTINISVMGTYTAIKNYLLAVEENMRLMDVNSLKFSSKSGAEEGEEISPETQIFDFNLTMNTYYQ</sequence>
<evidence type="ECO:0000313" key="2">
    <source>
        <dbReference type="EMBL" id="OGZ32948.1"/>
    </source>
</evidence>
<dbReference type="STRING" id="1801990.A2V69_03010"/>
<dbReference type="InterPro" id="IPR014717">
    <property type="entry name" value="Transl_elong_EF1B/ribsomal_bS6"/>
</dbReference>
<dbReference type="PANTHER" id="PTHR39555:SF1">
    <property type="entry name" value="TYPE IV PILUS INNER MEMBRANE COMPONENT PILO"/>
    <property type="match status" value="1"/>
</dbReference>
<keyword evidence="1" id="KW-1133">Transmembrane helix</keyword>
<comment type="caution">
    <text evidence="2">The sequence shown here is derived from an EMBL/GenBank/DDBJ whole genome shotgun (WGS) entry which is preliminary data.</text>
</comment>
<protein>
    <recommendedName>
        <fullName evidence="4">Pilus assembly protein PilO</fullName>
    </recommendedName>
</protein>
<dbReference type="PANTHER" id="PTHR39555">
    <property type="entry name" value="FIMBRIAL ASSEMBLY PROTEIN PILO-LIKE PROTEIN-RELATED"/>
    <property type="match status" value="1"/>
</dbReference>
<feature type="transmembrane region" description="Helical" evidence="1">
    <location>
        <begin position="6"/>
        <end position="26"/>
    </location>
</feature>
<gene>
    <name evidence="2" type="ORF">A2V69_03010</name>
</gene>
<evidence type="ECO:0000256" key="1">
    <source>
        <dbReference type="SAM" id="Phobius"/>
    </source>
</evidence>
<reference evidence="2 3" key="1">
    <citation type="journal article" date="2016" name="Nat. Commun.">
        <title>Thousands of microbial genomes shed light on interconnected biogeochemical processes in an aquifer system.</title>
        <authorList>
            <person name="Anantharaman K."/>
            <person name="Brown C.T."/>
            <person name="Hug L.A."/>
            <person name="Sharon I."/>
            <person name="Castelle C.J."/>
            <person name="Probst A.J."/>
            <person name="Thomas B.C."/>
            <person name="Singh A."/>
            <person name="Wilkins M.J."/>
            <person name="Karaoz U."/>
            <person name="Brodie E.L."/>
            <person name="Williams K.H."/>
            <person name="Hubbard S.S."/>
            <person name="Banfield J.F."/>
        </authorList>
    </citation>
    <scope>NUCLEOTIDE SEQUENCE [LARGE SCALE GENOMIC DNA]</scope>
</reference>
<evidence type="ECO:0000313" key="3">
    <source>
        <dbReference type="Proteomes" id="UP000177810"/>
    </source>
</evidence>
<organism evidence="2 3">
    <name type="scientific">Candidatus Portnoybacteria bacterium RBG_13_40_8</name>
    <dbReference type="NCBI Taxonomy" id="1801990"/>
    <lineage>
        <taxon>Bacteria</taxon>
        <taxon>Candidatus Portnoyibacteriota</taxon>
    </lineage>
</organism>
<evidence type="ECO:0008006" key="4">
    <source>
        <dbReference type="Google" id="ProtNLM"/>
    </source>
</evidence>
<keyword evidence="1" id="KW-0472">Membrane</keyword>
<keyword evidence="1" id="KW-0812">Transmembrane</keyword>